<dbReference type="Gene3D" id="2.60.120.260">
    <property type="entry name" value="Galactose-binding domain-like"/>
    <property type="match status" value="1"/>
</dbReference>
<dbReference type="InterPro" id="IPR040605">
    <property type="entry name" value="Glyco_hydro2_dom5"/>
</dbReference>
<dbReference type="Gene3D" id="2.60.40.10">
    <property type="entry name" value="Immunoglobulins"/>
    <property type="match status" value="3"/>
</dbReference>
<dbReference type="Pfam" id="PF16355">
    <property type="entry name" value="DUF4982"/>
    <property type="match status" value="1"/>
</dbReference>
<proteinExistence type="inferred from homology"/>
<dbReference type="EMBL" id="SMGK01000001">
    <property type="protein sequence ID" value="TCK75304.1"/>
    <property type="molecule type" value="Genomic_DNA"/>
</dbReference>
<dbReference type="Gene3D" id="3.20.20.80">
    <property type="entry name" value="Glycosidases"/>
    <property type="match status" value="1"/>
</dbReference>
<evidence type="ECO:0000313" key="10">
    <source>
        <dbReference type="EMBL" id="TCK75304.1"/>
    </source>
</evidence>
<name>A0A4R1LAV9_9BACT</name>
<dbReference type="PROSITE" id="PS51257">
    <property type="entry name" value="PROKAR_LIPOPROTEIN"/>
    <property type="match status" value="1"/>
</dbReference>
<sequence length="860" mass="93187">MKLRLRIMIAISAVLQACIPSSISAAQSNPPRLELAADSGWKFMLGDPSGAAAPSFADSAWRTVNLPHDWSIESRPEKDSPTGAGEGFFPAGVGWYRKTFSTAGSWQGKRVSVEFDGVYRDATVYLNGHKLGTHPYGYTSFTFDLTPDLNFTGPNVLAVRVDNSAQPNSRWYSGSGIYRHVRVVVVDPTHVAHWGVFVTTPKVSSESATVSIQTKVENESSRSTVVTLETTVYDRAGHEAGKAESVLTVAAGKGTEAAQTIAVASPALWSTASPTLYRAVCQLRKDGKVIDRVETPFGIRSLSWSAETGLLLNGRAVKLVGGSVHHDNGPLGAAAFDRAEERKVELLKAAGYNAVRTAHNPPSPAFLNACDRLGLLVLDEPFDTWKAHKVKFDYGQDFDEWWKRDISSMVLRDRNHPSIIIWGIGNEIPELEVDRGPVIGKQLADQVRLLDATRPLTLAFPGTTTSPNAAAVFSQLDITGYNYNLIPTYALDHARFPERMMLTTESYPAKVFPLWQISQDNPYVLGDLTWTAMDYLGESGIGAWSYGTPAQAKIADQIMGATVNSSTIDKMFLGMANGVDVMAEMAKGASDPATKAAMAIMFHGYPWHAAACGDMDLTGYRKPQSYYRDIVWNGGDRVYATVRLPEPEGQKIIAVGWATYPTLSTWNWPGQEGKDLQVEVYSGTERVRLFLNDKLIGEKPTGREQEFKATFSVPYISGTLKAVGIRGGRVVAESVLTTAGKATGLRVTPDRTVVQADGQDLSFVTVEAVDADGRPEAHADQEVQFSLTGPGVIVAVGNGDGQDDASYQGDKRKLFQGRALVVIRTTQQSGPITVTAKTTGLSDGLATILAKVAEARAELR</sequence>
<accession>A0A4R1LAV9</accession>
<dbReference type="Pfam" id="PF02836">
    <property type="entry name" value="Glyco_hydro_2_C"/>
    <property type="match status" value="1"/>
</dbReference>
<dbReference type="RefSeq" id="WP_131990960.1">
    <property type="nucleotide sequence ID" value="NZ_SMGK01000001.1"/>
</dbReference>
<dbReference type="PANTHER" id="PTHR42732:SF1">
    <property type="entry name" value="BETA-MANNOSIDASE"/>
    <property type="match status" value="1"/>
</dbReference>
<dbReference type="InterPro" id="IPR036156">
    <property type="entry name" value="Beta-gal/glucu_dom_sf"/>
</dbReference>
<evidence type="ECO:0000256" key="4">
    <source>
        <dbReference type="SAM" id="SignalP"/>
    </source>
</evidence>
<dbReference type="InterPro" id="IPR006102">
    <property type="entry name" value="Ig-like_GH2"/>
</dbReference>
<dbReference type="Pfam" id="PF02837">
    <property type="entry name" value="Glyco_hydro_2_N"/>
    <property type="match status" value="1"/>
</dbReference>
<dbReference type="GO" id="GO:0004553">
    <property type="term" value="F:hydrolase activity, hydrolyzing O-glycosyl compounds"/>
    <property type="evidence" value="ECO:0007669"/>
    <property type="project" value="InterPro"/>
</dbReference>
<dbReference type="Pfam" id="PF00703">
    <property type="entry name" value="Glyco_hydro_2"/>
    <property type="match status" value="1"/>
</dbReference>
<evidence type="ECO:0000259" key="9">
    <source>
        <dbReference type="Pfam" id="PF18565"/>
    </source>
</evidence>
<dbReference type="SUPFAM" id="SSF51445">
    <property type="entry name" value="(Trans)glycosidases"/>
    <property type="match status" value="1"/>
</dbReference>
<keyword evidence="11" id="KW-1185">Reference proteome</keyword>
<dbReference type="InterPro" id="IPR006101">
    <property type="entry name" value="Glyco_hydro_2"/>
</dbReference>
<dbReference type="AlphaFoldDB" id="A0A4R1LAV9"/>
<organism evidence="10 11">
    <name type="scientific">Acidipila rosea</name>
    <dbReference type="NCBI Taxonomy" id="768535"/>
    <lineage>
        <taxon>Bacteria</taxon>
        <taxon>Pseudomonadati</taxon>
        <taxon>Acidobacteriota</taxon>
        <taxon>Terriglobia</taxon>
        <taxon>Terriglobales</taxon>
        <taxon>Acidobacteriaceae</taxon>
        <taxon>Acidipila</taxon>
    </lineage>
</organism>
<dbReference type="GO" id="GO:0005975">
    <property type="term" value="P:carbohydrate metabolic process"/>
    <property type="evidence" value="ECO:0007669"/>
    <property type="project" value="InterPro"/>
</dbReference>
<dbReference type="Pfam" id="PF18565">
    <property type="entry name" value="Glyco_hydro2_C5"/>
    <property type="match status" value="1"/>
</dbReference>
<dbReference type="SUPFAM" id="SSF49303">
    <property type="entry name" value="beta-Galactosidase/glucuronidase domain"/>
    <property type="match status" value="1"/>
</dbReference>
<feature type="domain" description="Glycoside hydrolase family 2 immunoglobulin-like beta-sandwich" evidence="5">
    <location>
        <begin position="196"/>
        <end position="300"/>
    </location>
</feature>
<evidence type="ECO:0000313" key="11">
    <source>
        <dbReference type="Proteomes" id="UP000295210"/>
    </source>
</evidence>
<evidence type="ECO:0000259" key="7">
    <source>
        <dbReference type="Pfam" id="PF02837"/>
    </source>
</evidence>
<feature type="domain" description="Glycoside hydrolase family 2 catalytic" evidence="6">
    <location>
        <begin position="310"/>
        <end position="459"/>
    </location>
</feature>
<dbReference type="InterPro" id="IPR032311">
    <property type="entry name" value="DUF4982"/>
</dbReference>
<evidence type="ECO:0000259" key="5">
    <source>
        <dbReference type="Pfam" id="PF00703"/>
    </source>
</evidence>
<comment type="similarity">
    <text evidence="1">Belongs to the glycosyl hydrolase 2 family.</text>
</comment>
<protein>
    <submittedName>
        <fullName evidence="10">Beta-galactosidase</fullName>
    </submittedName>
</protein>
<comment type="caution">
    <text evidence="10">The sequence shown here is derived from an EMBL/GenBank/DDBJ whole genome shotgun (WGS) entry which is preliminary data.</text>
</comment>
<feature type="chain" id="PRO_5020281348" evidence="4">
    <location>
        <begin position="26"/>
        <end position="860"/>
    </location>
</feature>
<dbReference type="InterPro" id="IPR006104">
    <property type="entry name" value="Glyco_hydro_2_N"/>
</dbReference>
<dbReference type="OrthoDB" id="9762066at2"/>
<reference evidence="10 11" key="1">
    <citation type="submission" date="2019-03" db="EMBL/GenBank/DDBJ databases">
        <title>Genomic Encyclopedia of Type Strains, Phase IV (KMG-IV): sequencing the most valuable type-strain genomes for metagenomic binning, comparative biology and taxonomic classification.</title>
        <authorList>
            <person name="Goeker M."/>
        </authorList>
    </citation>
    <scope>NUCLEOTIDE SEQUENCE [LARGE SCALE GENOMIC DNA]</scope>
    <source>
        <strain evidence="10 11">DSM 103428</strain>
    </source>
</reference>
<dbReference type="PROSITE" id="PS00608">
    <property type="entry name" value="GLYCOSYL_HYDROL_F2_2"/>
    <property type="match status" value="1"/>
</dbReference>
<dbReference type="InterPro" id="IPR006103">
    <property type="entry name" value="Glyco_hydro_2_cat"/>
</dbReference>
<feature type="domain" description="Glycosyl hydrolases family 2 sugar binding" evidence="7">
    <location>
        <begin position="91"/>
        <end position="183"/>
    </location>
</feature>
<keyword evidence="2" id="KW-0378">Hydrolase</keyword>
<keyword evidence="3" id="KW-0326">Glycosidase</keyword>
<dbReference type="InterPro" id="IPR013783">
    <property type="entry name" value="Ig-like_fold"/>
</dbReference>
<dbReference type="InterPro" id="IPR051913">
    <property type="entry name" value="GH2_Domain-Containing"/>
</dbReference>
<evidence type="ECO:0000256" key="3">
    <source>
        <dbReference type="ARBA" id="ARBA00023295"/>
    </source>
</evidence>
<feature type="domain" description="DUF4982" evidence="8">
    <location>
        <begin position="673"/>
        <end position="732"/>
    </location>
</feature>
<evidence type="ECO:0000259" key="6">
    <source>
        <dbReference type="Pfam" id="PF02836"/>
    </source>
</evidence>
<dbReference type="SUPFAM" id="SSF49785">
    <property type="entry name" value="Galactose-binding domain-like"/>
    <property type="match status" value="1"/>
</dbReference>
<dbReference type="Proteomes" id="UP000295210">
    <property type="component" value="Unassembled WGS sequence"/>
</dbReference>
<dbReference type="PANTHER" id="PTHR42732">
    <property type="entry name" value="BETA-GALACTOSIDASE"/>
    <property type="match status" value="1"/>
</dbReference>
<keyword evidence="4" id="KW-0732">Signal</keyword>
<evidence type="ECO:0000256" key="2">
    <source>
        <dbReference type="ARBA" id="ARBA00022801"/>
    </source>
</evidence>
<dbReference type="PRINTS" id="PR00132">
    <property type="entry name" value="GLHYDRLASE2"/>
</dbReference>
<evidence type="ECO:0000259" key="8">
    <source>
        <dbReference type="Pfam" id="PF16355"/>
    </source>
</evidence>
<gene>
    <name evidence="10" type="ORF">C7378_0287</name>
</gene>
<dbReference type="InterPro" id="IPR008979">
    <property type="entry name" value="Galactose-bd-like_sf"/>
</dbReference>
<dbReference type="InterPro" id="IPR023232">
    <property type="entry name" value="Glyco_hydro_2_AS"/>
</dbReference>
<feature type="signal peptide" evidence="4">
    <location>
        <begin position="1"/>
        <end position="25"/>
    </location>
</feature>
<feature type="domain" description="Glycoside hydrolase family 2" evidence="9">
    <location>
        <begin position="745"/>
        <end position="843"/>
    </location>
</feature>
<evidence type="ECO:0000256" key="1">
    <source>
        <dbReference type="ARBA" id="ARBA00007401"/>
    </source>
</evidence>
<dbReference type="InterPro" id="IPR017853">
    <property type="entry name" value="GH"/>
</dbReference>